<gene>
    <name evidence="1" type="ORF">Pyn_37766</name>
</gene>
<name>A0A314Z5T5_PRUYE</name>
<proteinExistence type="predicted"/>
<sequence>MEKKTKITVAAKGYHAFKREGSLHVGGFANLAFATPAISSRRKDKEVFIQV</sequence>
<evidence type="ECO:0000313" key="2">
    <source>
        <dbReference type="Proteomes" id="UP000250321"/>
    </source>
</evidence>
<accession>A0A314Z5T5</accession>
<dbReference type="EMBL" id="PJQY01000276">
    <property type="protein sequence ID" value="PQQ14040.1"/>
    <property type="molecule type" value="Genomic_DNA"/>
</dbReference>
<reference evidence="1 2" key="1">
    <citation type="submission" date="2018-02" db="EMBL/GenBank/DDBJ databases">
        <title>Draft genome of wild Prunus yedoensis var. nudiflora.</title>
        <authorList>
            <person name="Baek S."/>
            <person name="Kim J.-H."/>
            <person name="Choi K."/>
            <person name="Kim G.-B."/>
            <person name="Cho A."/>
            <person name="Jang H."/>
            <person name="Shin C.-H."/>
            <person name="Yu H.-J."/>
            <person name="Mun J.-H."/>
        </authorList>
    </citation>
    <scope>NUCLEOTIDE SEQUENCE [LARGE SCALE GENOMIC DNA]</scope>
    <source>
        <strain evidence="2">cv. Jeju island</strain>
        <tissue evidence="1">Leaf</tissue>
    </source>
</reference>
<dbReference type="AlphaFoldDB" id="A0A314Z5T5"/>
<protein>
    <submittedName>
        <fullName evidence="1">Uncharacterized protein</fullName>
    </submittedName>
</protein>
<comment type="caution">
    <text evidence="1">The sequence shown here is derived from an EMBL/GenBank/DDBJ whole genome shotgun (WGS) entry which is preliminary data.</text>
</comment>
<dbReference type="Proteomes" id="UP000250321">
    <property type="component" value="Unassembled WGS sequence"/>
</dbReference>
<evidence type="ECO:0000313" key="1">
    <source>
        <dbReference type="EMBL" id="PQQ14040.1"/>
    </source>
</evidence>
<keyword evidence="2" id="KW-1185">Reference proteome</keyword>
<organism evidence="1 2">
    <name type="scientific">Prunus yedoensis var. nudiflora</name>
    <dbReference type="NCBI Taxonomy" id="2094558"/>
    <lineage>
        <taxon>Eukaryota</taxon>
        <taxon>Viridiplantae</taxon>
        <taxon>Streptophyta</taxon>
        <taxon>Embryophyta</taxon>
        <taxon>Tracheophyta</taxon>
        <taxon>Spermatophyta</taxon>
        <taxon>Magnoliopsida</taxon>
        <taxon>eudicotyledons</taxon>
        <taxon>Gunneridae</taxon>
        <taxon>Pentapetalae</taxon>
        <taxon>rosids</taxon>
        <taxon>fabids</taxon>
        <taxon>Rosales</taxon>
        <taxon>Rosaceae</taxon>
        <taxon>Amygdaloideae</taxon>
        <taxon>Amygdaleae</taxon>
        <taxon>Prunus</taxon>
    </lineage>
</organism>